<evidence type="ECO:0000256" key="3">
    <source>
        <dbReference type="ARBA" id="ARBA00022801"/>
    </source>
</evidence>
<comment type="catalytic activity">
    <reaction evidence="5 6">
        <text>Exonucleolytic cleavage in either 5'- to 3'- or 3'- to 5'-direction to yield nucleoside 5'-phosphates.</text>
        <dbReference type="EC" id="3.1.11.6"/>
    </reaction>
</comment>
<comment type="similarity">
    <text evidence="5 6">Belongs to the XseA family.</text>
</comment>
<evidence type="ECO:0000256" key="4">
    <source>
        <dbReference type="ARBA" id="ARBA00022839"/>
    </source>
</evidence>
<keyword evidence="1 5" id="KW-0963">Cytoplasm</keyword>
<accession>A0A223I326</accession>
<dbReference type="Proteomes" id="UP000214975">
    <property type="component" value="Chromosome"/>
</dbReference>
<keyword evidence="3 5" id="KW-0378">Hydrolase</keyword>
<dbReference type="PANTHER" id="PTHR30008:SF0">
    <property type="entry name" value="EXODEOXYRIBONUCLEASE 7 LARGE SUBUNIT"/>
    <property type="match status" value="1"/>
</dbReference>
<dbReference type="Pfam" id="PF13742">
    <property type="entry name" value="tRNA_anti_2"/>
    <property type="match status" value="1"/>
</dbReference>
<dbReference type="EMBL" id="CP016893">
    <property type="protein sequence ID" value="AST59136.1"/>
    <property type="molecule type" value="Genomic_DNA"/>
</dbReference>
<dbReference type="PANTHER" id="PTHR30008">
    <property type="entry name" value="EXODEOXYRIBONUCLEASE 7 LARGE SUBUNIT"/>
    <property type="match status" value="1"/>
</dbReference>
<dbReference type="InterPro" id="IPR003753">
    <property type="entry name" value="Exonuc_VII_L"/>
</dbReference>
<feature type="domain" description="Exonuclease VII large subunit C-terminal" evidence="7">
    <location>
        <begin position="123"/>
        <end position="314"/>
    </location>
</feature>
<sequence length="403" mass="45604">MLLKTLTVKQVNDYLKSIVGSDIILKHIMIKGEISNLHFRGQALYFTLVDEYSSLKCVMFEEYVNDLNIDVKNGMSVIATGRISVYEKSGAFELLVSKIDVEGAGALFLSFEKLKQKLRNEGLFDSGKKKPIPKNPNKIGVITSPTGAAIHDIINILRRRKPSIDILVVPILVQGSSASLEIEEAIKRVNRRNDVDLIILGRGGGSFEDFYPFNEERVARAIYNSRIPIISAVGHETDFTIADFVADLRAPTPSAAAELAVTDVNFYNEKIENYKRSLYHYAMSIIINKRHHLNSLKKSIMSKNPIVKNQQLKIRLNSLNRIMEDSIYSVINNKKFKYISLIDKLNTLSPLNVLKRGYTLTMDKDNVRPITKVENLSANDKIYVLFEDGEAKCTVNEVRIYER</sequence>
<evidence type="ECO:0000256" key="6">
    <source>
        <dbReference type="RuleBase" id="RU004355"/>
    </source>
</evidence>
<gene>
    <name evidence="5" type="primary">xseA</name>
    <name evidence="9" type="ORF">Thert_03411</name>
</gene>
<evidence type="ECO:0000256" key="5">
    <source>
        <dbReference type="HAMAP-Rule" id="MF_00378"/>
    </source>
</evidence>
<dbReference type="Pfam" id="PF02601">
    <property type="entry name" value="Exonuc_VII_L"/>
    <property type="match status" value="1"/>
</dbReference>
<organism evidence="9 10">
    <name type="scientific">Thermoanaerobacterium thermosaccharolyticum</name>
    <name type="common">Clostridium thermosaccharolyticum</name>
    <dbReference type="NCBI Taxonomy" id="1517"/>
    <lineage>
        <taxon>Bacteria</taxon>
        <taxon>Bacillati</taxon>
        <taxon>Bacillota</taxon>
        <taxon>Clostridia</taxon>
        <taxon>Thermoanaerobacterales</taxon>
        <taxon>Thermoanaerobacteraceae</taxon>
        <taxon>Thermoanaerobacterium</taxon>
    </lineage>
</organism>
<dbReference type="GO" id="GO:0008855">
    <property type="term" value="F:exodeoxyribonuclease VII activity"/>
    <property type="evidence" value="ECO:0007669"/>
    <property type="project" value="UniProtKB-UniRule"/>
</dbReference>
<dbReference type="GO" id="GO:0003676">
    <property type="term" value="F:nucleic acid binding"/>
    <property type="evidence" value="ECO:0007669"/>
    <property type="project" value="InterPro"/>
</dbReference>
<evidence type="ECO:0000256" key="2">
    <source>
        <dbReference type="ARBA" id="ARBA00022722"/>
    </source>
</evidence>
<comment type="subcellular location">
    <subcellularLocation>
        <location evidence="5 6">Cytoplasm</location>
    </subcellularLocation>
</comment>
<protein>
    <recommendedName>
        <fullName evidence="5">Exodeoxyribonuclease 7 large subunit</fullName>
        <ecNumber evidence="5">3.1.11.6</ecNumber>
    </recommendedName>
    <alternativeName>
        <fullName evidence="5">Exodeoxyribonuclease VII large subunit</fullName>
        <shortName evidence="5">Exonuclease VII large subunit</shortName>
    </alternativeName>
</protein>
<dbReference type="CDD" id="cd04489">
    <property type="entry name" value="ExoVII_LU_OBF"/>
    <property type="match status" value="1"/>
</dbReference>
<dbReference type="InterPro" id="IPR025824">
    <property type="entry name" value="OB-fold_nuc-bd_dom"/>
</dbReference>
<evidence type="ECO:0000313" key="9">
    <source>
        <dbReference type="EMBL" id="AST59136.1"/>
    </source>
</evidence>
<keyword evidence="2 5" id="KW-0540">Nuclease</keyword>
<evidence type="ECO:0000259" key="8">
    <source>
        <dbReference type="Pfam" id="PF13742"/>
    </source>
</evidence>
<evidence type="ECO:0000259" key="7">
    <source>
        <dbReference type="Pfam" id="PF02601"/>
    </source>
</evidence>
<dbReference type="GO" id="GO:0005737">
    <property type="term" value="C:cytoplasm"/>
    <property type="evidence" value="ECO:0007669"/>
    <property type="project" value="UniProtKB-SubCell"/>
</dbReference>
<dbReference type="AlphaFoldDB" id="A0A223I326"/>
<keyword evidence="4 5" id="KW-0269">Exonuclease</keyword>
<dbReference type="GO" id="GO:0006308">
    <property type="term" value="P:DNA catabolic process"/>
    <property type="evidence" value="ECO:0007669"/>
    <property type="project" value="UniProtKB-UniRule"/>
</dbReference>
<comment type="function">
    <text evidence="5">Bidirectionally degrades single-stranded DNA into large acid-insoluble oligonucleotides, which are then degraded further into small acid-soluble oligonucleotides.</text>
</comment>
<dbReference type="EC" id="3.1.11.6" evidence="5"/>
<dbReference type="RefSeq" id="WP_094398060.1">
    <property type="nucleotide sequence ID" value="NZ_CP016893.1"/>
</dbReference>
<dbReference type="NCBIfam" id="TIGR00237">
    <property type="entry name" value="xseA"/>
    <property type="match status" value="1"/>
</dbReference>
<proteinExistence type="inferred from homology"/>
<comment type="subunit">
    <text evidence="5">Heterooligomer composed of large and small subunits.</text>
</comment>
<dbReference type="InterPro" id="IPR020579">
    <property type="entry name" value="Exonuc_VII_lsu_C"/>
</dbReference>
<name>A0A223I326_THETR</name>
<dbReference type="HAMAP" id="MF_00378">
    <property type="entry name" value="Exonuc_7_L"/>
    <property type="match status" value="1"/>
</dbReference>
<reference evidence="9 10" key="1">
    <citation type="submission" date="2016-08" db="EMBL/GenBank/DDBJ databases">
        <title>A novel genetic cassette of butanologenic Thermoanaerobacterium thermosaccharolyticum that directly convert cellulose to butanol.</title>
        <authorList>
            <person name="Li T."/>
            <person name="He J."/>
        </authorList>
    </citation>
    <scope>NUCLEOTIDE SEQUENCE [LARGE SCALE GENOMIC DNA]</scope>
    <source>
        <strain evidence="9 10">TG57</strain>
    </source>
</reference>
<dbReference type="GO" id="GO:0009318">
    <property type="term" value="C:exodeoxyribonuclease VII complex"/>
    <property type="evidence" value="ECO:0007669"/>
    <property type="project" value="UniProtKB-UniRule"/>
</dbReference>
<evidence type="ECO:0000313" key="10">
    <source>
        <dbReference type="Proteomes" id="UP000214975"/>
    </source>
</evidence>
<evidence type="ECO:0000256" key="1">
    <source>
        <dbReference type="ARBA" id="ARBA00022490"/>
    </source>
</evidence>
<feature type="domain" description="OB-fold nucleic acid binding" evidence="8">
    <location>
        <begin position="6"/>
        <end position="99"/>
    </location>
</feature>